<dbReference type="EMBL" id="VBWN01000005">
    <property type="protein sequence ID" value="TLF41512.1"/>
    <property type="molecule type" value="Genomic_DNA"/>
</dbReference>
<keyword evidence="1" id="KW-0472">Membrane</keyword>
<feature type="transmembrane region" description="Helical" evidence="1">
    <location>
        <begin position="60"/>
        <end position="79"/>
    </location>
</feature>
<dbReference type="RefSeq" id="WP_010490593.1">
    <property type="nucleotide sequence ID" value="NZ_CP074379.1"/>
</dbReference>
<protein>
    <submittedName>
        <fullName evidence="2">Uncharacterized protein</fullName>
    </submittedName>
</protein>
<dbReference type="AlphaFoldDB" id="A0A5R8LW58"/>
<evidence type="ECO:0000313" key="2">
    <source>
        <dbReference type="EMBL" id="TLF41512.1"/>
    </source>
</evidence>
<gene>
    <name evidence="2" type="ORF">FEI14_08940</name>
</gene>
<dbReference type="Proteomes" id="UP000307781">
    <property type="component" value="Unassembled WGS sequence"/>
</dbReference>
<proteinExistence type="predicted"/>
<name>A0A5R8LW58_LACZE</name>
<sequence length="88" mass="9837">MNAMLLTFVVVMAGLLLNRLVWKPNAKLLRPYRVWLYAAGALYLMLVLFLTLYQNSPSPMLLWIALIPVAIAAICGIIVKINRAKGSH</sequence>
<accession>A0A5R8LW58</accession>
<feature type="transmembrane region" description="Helical" evidence="1">
    <location>
        <begin position="34"/>
        <end position="54"/>
    </location>
</feature>
<organism evidence="2 3">
    <name type="scientific">Lacticaseibacillus zeae</name>
    <name type="common">Lactobacillus zeae</name>
    <dbReference type="NCBI Taxonomy" id="57037"/>
    <lineage>
        <taxon>Bacteria</taxon>
        <taxon>Bacillati</taxon>
        <taxon>Bacillota</taxon>
        <taxon>Bacilli</taxon>
        <taxon>Lactobacillales</taxon>
        <taxon>Lactobacillaceae</taxon>
        <taxon>Lacticaseibacillus</taxon>
    </lineage>
</organism>
<keyword evidence="1" id="KW-0812">Transmembrane</keyword>
<feature type="transmembrane region" description="Helical" evidence="1">
    <location>
        <begin position="6"/>
        <end position="22"/>
    </location>
</feature>
<comment type="caution">
    <text evidence="2">The sequence shown here is derived from an EMBL/GenBank/DDBJ whole genome shotgun (WGS) entry which is preliminary data.</text>
</comment>
<reference evidence="2 3" key="1">
    <citation type="submission" date="2019-05" db="EMBL/GenBank/DDBJ databases">
        <title>Genome-based reclassification of Lactobacillus casei as Lactobacillus casei subsp. casei. subsp.nov., description of Lactobacillus casei subsp. zeae subsp. nov., and emended description of Lactobacillus casei.</title>
        <authorList>
            <person name="Huang C.-H."/>
        </authorList>
    </citation>
    <scope>NUCLEOTIDE SEQUENCE [LARGE SCALE GENOMIC DNA]</scope>
    <source>
        <strain evidence="2 3">CRBIP24.58</strain>
    </source>
</reference>
<keyword evidence="1" id="KW-1133">Transmembrane helix</keyword>
<evidence type="ECO:0000313" key="3">
    <source>
        <dbReference type="Proteomes" id="UP000307781"/>
    </source>
</evidence>
<evidence type="ECO:0000256" key="1">
    <source>
        <dbReference type="SAM" id="Phobius"/>
    </source>
</evidence>